<keyword evidence="10 13" id="KW-0675">Receptor</keyword>
<dbReference type="GeneID" id="101577532"/>
<evidence type="ECO:0000256" key="3">
    <source>
        <dbReference type="ARBA" id="ARBA00010663"/>
    </source>
</evidence>
<evidence type="ECO:0000256" key="4">
    <source>
        <dbReference type="ARBA" id="ARBA00022475"/>
    </source>
</evidence>
<feature type="transmembrane region" description="Helical" evidence="13">
    <location>
        <begin position="6"/>
        <end position="31"/>
    </location>
</feature>
<comment type="function">
    <text evidence="1">Putative pheromone receptor.</text>
</comment>
<keyword evidence="9 13" id="KW-0472">Membrane</keyword>
<feature type="transmembrane region" description="Helical" evidence="13">
    <location>
        <begin position="130"/>
        <end position="153"/>
    </location>
</feature>
<evidence type="ECO:0000256" key="2">
    <source>
        <dbReference type="ARBA" id="ARBA00004651"/>
    </source>
</evidence>
<dbReference type="GO" id="GO:0016503">
    <property type="term" value="F:pheromone receptor activity"/>
    <property type="evidence" value="ECO:0007669"/>
    <property type="project" value="InterPro"/>
</dbReference>
<evidence type="ECO:0000256" key="9">
    <source>
        <dbReference type="ARBA" id="ARBA00023136"/>
    </source>
</evidence>
<organism evidence="15 16">
    <name type="scientific">Octodon degus</name>
    <name type="common">Degu</name>
    <name type="synonym">Sciurus degus</name>
    <dbReference type="NCBI Taxonomy" id="10160"/>
    <lineage>
        <taxon>Eukaryota</taxon>
        <taxon>Metazoa</taxon>
        <taxon>Chordata</taxon>
        <taxon>Craniata</taxon>
        <taxon>Vertebrata</taxon>
        <taxon>Euteleostomi</taxon>
        <taxon>Mammalia</taxon>
        <taxon>Eutheria</taxon>
        <taxon>Euarchontoglires</taxon>
        <taxon>Glires</taxon>
        <taxon>Rodentia</taxon>
        <taxon>Hystricomorpha</taxon>
        <taxon>Octodontidae</taxon>
        <taxon>Octodon</taxon>
    </lineage>
</organism>
<dbReference type="FunFam" id="1.20.1070.10:FF:000033">
    <property type="entry name" value="Vomeronasal type-1 receptor"/>
    <property type="match status" value="1"/>
</dbReference>
<evidence type="ECO:0000256" key="5">
    <source>
        <dbReference type="ARBA" id="ARBA00022507"/>
    </source>
</evidence>
<keyword evidence="5 13" id="KW-0589">Pheromone response</keyword>
<feature type="domain" description="G-protein coupled receptors family 1 profile" evidence="14">
    <location>
        <begin position="25"/>
        <end position="291"/>
    </location>
</feature>
<dbReference type="PRINTS" id="PR01534">
    <property type="entry name" value="VOMERONASL1R"/>
</dbReference>
<evidence type="ECO:0000256" key="6">
    <source>
        <dbReference type="ARBA" id="ARBA00022692"/>
    </source>
</evidence>
<reference evidence="16" key="1">
    <citation type="submission" date="2025-08" db="UniProtKB">
        <authorList>
            <consortium name="RefSeq"/>
        </authorList>
    </citation>
    <scope>IDENTIFICATION</scope>
</reference>
<accession>A0A6P3FDW7</accession>
<dbReference type="GO" id="GO:0019236">
    <property type="term" value="P:response to pheromone"/>
    <property type="evidence" value="ECO:0007669"/>
    <property type="project" value="UniProtKB-KW"/>
</dbReference>
<dbReference type="OrthoDB" id="9606139at2759"/>
<protein>
    <recommendedName>
        <fullName evidence="13">Vomeronasal type-1 receptor</fullName>
    </recommendedName>
</protein>
<feature type="transmembrane region" description="Helical" evidence="13">
    <location>
        <begin position="97"/>
        <end position="118"/>
    </location>
</feature>
<keyword evidence="6 13" id="KW-0812">Transmembrane</keyword>
<evidence type="ECO:0000313" key="15">
    <source>
        <dbReference type="Proteomes" id="UP000515203"/>
    </source>
</evidence>
<comment type="similarity">
    <text evidence="3 13">Belongs to the G-protein coupled receptor 1 family.</text>
</comment>
<name>A0A6P3FDW7_OCTDE</name>
<proteinExistence type="inferred from homology"/>
<dbReference type="GO" id="GO:0005886">
    <property type="term" value="C:plasma membrane"/>
    <property type="evidence" value="ECO:0007669"/>
    <property type="project" value="UniProtKB-SubCell"/>
</dbReference>
<dbReference type="FunCoup" id="A0A6P3FDW7">
    <property type="interactions" value="473"/>
</dbReference>
<dbReference type="InterPro" id="IPR017452">
    <property type="entry name" value="GPCR_Rhodpsn_7TM"/>
</dbReference>
<feature type="transmembrane region" description="Helical" evidence="13">
    <location>
        <begin position="196"/>
        <end position="214"/>
    </location>
</feature>
<evidence type="ECO:0000256" key="8">
    <source>
        <dbReference type="ARBA" id="ARBA00023040"/>
    </source>
</evidence>
<keyword evidence="8 13" id="KW-0297">G-protein coupled receptor</keyword>
<sequence>MAKAYFVSLAIGMIFLSQTMVGFLANFFLLYHYIFLYHTKSKLRYVELILKHISIANSLLILSEGLPQVMVNFGLKHAFNYFVCKFILYMERVGRGVSISTICLLSVFQTIMISPINSCWKDLKIKAPKYIGLCICLCWFQHIVVNFIFPVYLMNVSENFHSRNITKKREMRFCSVADQGEILGSVYLTFITFPEVIFSVLMVCASGSMIFTLYRHKQHVRHIHKTNVFSRSPESRATKSILLLVGTFVSFYSISSLFNFCIALFPEVYWWLVSISDVLSLCFPTICPFLVMNQVSFLSRLCFAFIRNTHLADKT</sequence>
<evidence type="ECO:0000259" key="14">
    <source>
        <dbReference type="PROSITE" id="PS50262"/>
    </source>
</evidence>
<evidence type="ECO:0000256" key="1">
    <source>
        <dbReference type="ARBA" id="ARBA00003878"/>
    </source>
</evidence>
<gene>
    <name evidence="16" type="primary">LOC101577532</name>
</gene>
<keyword evidence="12 13" id="KW-0807">Transducer</keyword>
<evidence type="ECO:0000256" key="7">
    <source>
        <dbReference type="ARBA" id="ARBA00022989"/>
    </source>
</evidence>
<dbReference type="SUPFAM" id="SSF81321">
    <property type="entry name" value="Family A G protein-coupled receptor-like"/>
    <property type="match status" value="1"/>
</dbReference>
<dbReference type="AlphaFoldDB" id="A0A6P3FDW7"/>
<keyword evidence="15" id="KW-1185">Reference proteome</keyword>
<dbReference type="InterPro" id="IPR004072">
    <property type="entry name" value="Vmron_rcpt_1"/>
</dbReference>
<feature type="transmembrane region" description="Helical" evidence="13">
    <location>
        <begin position="241"/>
        <end position="265"/>
    </location>
</feature>
<dbReference type="PROSITE" id="PS50262">
    <property type="entry name" value="G_PROTEIN_RECEP_F1_2"/>
    <property type="match status" value="1"/>
</dbReference>
<comment type="subcellular location">
    <subcellularLocation>
        <location evidence="2 13">Cell membrane</location>
        <topology evidence="2 13">Multi-pass membrane protein</topology>
    </subcellularLocation>
</comment>
<dbReference type="Pfam" id="PF03402">
    <property type="entry name" value="V1R"/>
    <property type="match status" value="1"/>
</dbReference>
<evidence type="ECO:0000256" key="11">
    <source>
        <dbReference type="ARBA" id="ARBA00023180"/>
    </source>
</evidence>
<evidence type="ECO:0000313" key="16">
    <source>
        <dbReference type="RefSeq" id="XP_004644756.1"/>
    </source>
</evidence>
<keyword evidence="11" id="KW-0325">Glycoprotein</keyword>
<evidence type="ECO:0000256" key="12">
    <source>
        <dbReference type="ARBA" id="ARBA00023224"/>
    </source>
</evidence>
<dbReference type="RefSeq" id="XP_004644756.1">
    <property type="nucleotide sequence ID" value="XM_004644699.1"/>
</dbReference>
<keyword evidence="4 13" id="KW-1003">Cell membrane</keyword>
<dbReference type="Proteomes" id="UP000515203">
    <property type="component" value="Unplaced"/>
</dbReference>
<dbReference type="GO" id="GO:0007606">
    <property type="term" value="P:sensory perception of chemical stimulus"/>
    <property type="evidence" value="ECO:0007669"/>
    <property type="project" value="UniProtKB-ARBA"/>
</dbReference>
<evidence type="ECO:0000256" key="10">
    <source>
        <dbReference type="ARBA" id="ARBA00023170"/>
    </source>
</evidence>
<evidence type="ECO:0000256" key="13">
    <source>
        <dbReference type="RuleBase" id="RU364061"/>
    </source>
</evidence>
<keyword evidence="7 13" id="KW-1133">Transmembrane helix</keyword>
<dbReference type="InParanoid" id="A0A6P3FDW7"/>
<dbReference type="Gene3D" id="1.20.1070.10">
    <property type="entry name" value="Rhodopsin 7-helix transmembrane proteins"/>
    <property type="match status" value="1"/>
</dbReference>
<dbReference type="PANTHER" id="PTHR24062">
    <property type="entry name" value="VOMERONASAL TYPE-1 RECEPTOR"/>
    <property type="match status" value="1"/>
</dbReference>
<feature type="transmembrane region" description="Helical" evidence="13">
    <location>
        <begin position="271"/>
        <end position="291"/>
    </location>
</feature>